<proteinExistence type="predicted"/>
<dbReference type="Gene3D" id="3.30.420.40">
    <property type="match status" value="2"/>
</dbReference>
<dbReference type="InterPro" id="IPR050696">
    <property type="entry name" value="FtsA/MreB"/>
</dbReference>
<dbReference type="AlphaFoldDB" id="A0AA87RIP2"/>
<dbReference type="Pfam" id="PF11104">
    <property type="entry name" value="PilM_2"/>
    <property type="match status" value="1"/>
</dbReference>
<dbReference type="InterPro" id="IPR003494">
    <property type="entry name" value="SHS2_FtsA"/>
</dbReference>
<dbReference type="SUPFAM" id="SSF53067">
    <property type="entry name" value="Actin-like ATPase domain"/>
    <property type="match status" value="2"/>
</dbReference>
<dbReference type="PIRSF" id="PIRSF019169">
    <property type="entry name" value="PilM"/>
    <property type="match status" value="1"/>
</dbReference>
<dbReference type="Proteomes" id="UP000321749">
    <property type="component" value="Unassembled WGS sequence"/>
</dbReference>
<dbReference type="PANTHER" id="PTHR32432">
    <property type="entry name" value="CELL DIVISION PROTEIN FTSA-RELATED"/>
    <property type="match status" value="1"/>
</dbReference>
<dbReference type="PANTHER" id="PTHR32432:SF3">
    <property type="entry name" value="ETHANOLAMINE UTILIZATION PROTEIN EUTJ"/>
    <property type="match status" value="1"/>
</dbReference>
<evidence type="ECO:0000313" key="2">
    <source>
        <dbReference type="EMBL" id="GEK80996.1"/>
    </source>
</evidence>
<dbReference type="Gene3D" id="3.30.1490.300">
    <property type="match status" value="1"/>
</dbReference>
<evidence type="ECO:0000259" key="1">
    <source>
        <dbReference type="SMART" id="SM00842"/>
    </source>
</evidence>
<dbReference type="GO" id="GO:0051301">
    <property type="term" value="P:cell division"/>
    <property type="evidence" value="ECO:0007669"/>
    <property type="project" value="InterPro"/>
</dbReference>
<dbReference type="InterPro" id="IPR043129">
    <property type="entry name" value="ATPase_NBD"/>
</dbReference>
<evidence type="ECO:0000313" key="3">
    <source>
        <dbReference type="Proteomes" id="UP000321749"/>
    </source>
</evidence>
<feature type="domain" description="SHS2" evidence="1">
    <location>
        <begin position="5"/>
        <end position="169"/>
    </location>
</feature>
<organism evidence="2 3">
    <name type="scientific">Agrococcus baldri</name>
    <dbReference type="NCBI Taxonomy" id="153730"/>
    <lineage>
        <taxon>Bacteria</taxon>
        <taxon>Bacillati</taxon>
        <taxon>Actinomycetota</taxon>
        <taxon>Actinomycetes</taxon>
        <taxon>Micrococcales</taxon>
        <taxon>Microbacteriaceae</taxon>
        <taxon>Agrococcus</taxon>
    </lineage>
</organism>
<dbReference type="SMART" id="SM00842">
    <property type="entry name" value="FtsA"/>
    <property type="match status" value="1"/>
</dbReference>
<accession>A0AA87RIP2</accession>
<sequence>MGNSIVGLDIGASGIRAAEVTRTRKGTKLLRYHSLPLPGGVLQRGEVVEPQILTSALKALWKQGRFSTNRVVLGIGNDRVIARELTVPSAPLPLIRESLPFQVQDVLPVPVADAILDFYPVAEAEHGQVQGLLVAAVKEGVLATIEAVHKAKLEAVTVDFIPFALSRALLPPVPADEAIAVVDVGAHTTTVVIVHAGVPQFVRIIPTGGDEVTHTLHARLDIERAVAEDAKRSLGLGVHEIAPHDQPAVDTIREVTGELVTGVRNTVTYFAASRPELPVRRAVLTGDGASLGGFPGALAEVLRMPVDAGNAFAPLAVRERDRARTAADAHRAVVAVGLAMRSAA</sequence>
<dbReference type="CDD" id="cd24049">
    <property type="entry name" value="ASKHA_NBD_PilM"/>
    <property type="match status" value="1"/>
</dbReference>
<dbReference type="NCBIfam" id="TIGR01175">
    <property type="entry name" value="pilM"/>
    <property type="match status" value="1"/>
</dbReference>
<gene>
    <name evidence="2" type="ORF">ABA31_23470</name>
</gene>
<keyword evidence="3" id="KW-1185">Reference proteome</keyword>
<reference evidence="2 3" key="1">
    <citation type="submission" date="2019-07" db="EMBL/GenBank/DDBJ databases">
        <title>Whole genome shotgun sequence of Agrococcus baldri NBRC 103055.</title>
        <authorList>
            <person name="Hosoyama A."/>
            <person name="Uohara A."/>
            <person name="Ohji S."/>
            <person name="Ichikawa N."/>
        </authorList>
    </citation>
    <scope>NUCLEOTIDE SEQUENCE [LARGE SCALE GENOMIC DNA]</scope>
    <source>
        <strain evidence="2 3">NBRC 103055</strain>
    </source>
</reference>
<dbReference type="InterPro" id="IPR005883">
    <property type="entry name" value="PilM"/>
</dbReference>
<dbReference type="RefSeq" id="WP_146795748.1">
    <property type="nucleotide sequence ID" value="NZ_BJUU01000017.1"/>
</dbReference>
<comment type="caution">
    <text evidence="2">The sequence shown here is derived from an EMBL/GenBank/DDBJ whole genome shotgun (WGS) entry which is preliminary data.</text>
</comment>
<name>A0AA87RIP2_9MICO</name>
<dbReference type="EMBL" id="BJUU01000017">
    <property type="protein sequence ID" value="GEK80996.1"/>
    <property type="molecule type" value="Genomic_DNA"/>
</dbReference>
<protein>
    <submittedName>
        <fullName evidence="2">Pilus assembly protein PilM</fullName>
    </submittedName>
</protein>